<evidence type="ECO:0000256" key="2">
    <source>
        <dbReference type="ARBA" id="ARBA00022692"/>
    </source>
</evidence>
<dbReference type="Pfam" id="PF08016">
    <property type="entry name" value="PKD_channel"/>
    <property type="match status" value="1"/>
</dbReference>
<evidence type="ECO:0000313" key="7">
    <source>
        <dbReference type="EMBL" id="JAC78646.1"/>
    </source>
</evidence>
<feature type="transmembrane region" description="Helical" evidence="5">
    <location>
        <begin position="1419"/>
        <end position="1440"/>
    </location>
</feature>
<evidence type="ECO:0000259" key="6">
    <source>
        <dbReference type="Pfam" id="PF08016"/>
    </source>
</evidence>
<keyword evidence="4 5" id="KW-0472">Membrane</keyword>
<name>A0A061S7B0_9CHLO</name>
<feature type="transmembrane region" description="Helical" evidence="5">
    <location>
        <begin position="1240"/>
        <end position="1263"/>
    </location>
</feature>
<reference evidence="7" key="1">
    <citation type="submission" date="2014-05" db="EMBL/GenBank/DDBJ databases">
        <title>The transcriptome of the halophilic microalga Tetraselmis sp. GSL018 isolated from the Great Salt Lake, Utah.</title>
        <authorList>
            <person name="Jinkerson R.E."/>
            <person name="D'Adamo S."/>
            <person name="Posewitz M.C."/>
        </authorList>
    </citation>
    <scope>NUCLEOTIDE SEQUENCE</scope>
    <source>
        <strain evidence="7">GSL018</strain>
    </source>
</reference>
<sequence length="1681" mass="185137">MDTQPVRVTSAWKEDRQEFSSADMLEFACGELSTIEQHSTGPKLTVNLFKERLELEVAIKREGFRFLCTLLFGILFCVTRLYSIQPKQQYDLHWLVGTRVQINEELNMDTTQTAFQKFISVSDLAREFYPLSSNYVDPGLSKTYVAGRTQFPSGPKLLSLDSRPQLNLRWSLHTWLSLEDSLASQPKQRLLIREHVVVGSQDLTCWALYCKGKRRFIFEYGEHTIISGKATLDFAFETGTEPDDTDEEDPTALTMVALSLNGTHATMFLQGAGEVKNLPGFSEPVLMPAVAHRELPMEMLPTECPGGSILIGDRGVTLAAFEYHPYSMSTLLFHEVEEVGQSLQELAAGIKKPPLAGESAVSNLQMAAHDETQEAVKDSTQDLSTLIRLSGTMAFEAAQSAPGSDGPPANLTGPRADVPWAAAADLSEWRQALATGQSGEVFFDAGALRTGPWALPACGGKPTGAAAGLSEAFQELNTAGISAFTLSWWAKRAAAAPDGGPRQAEEHERLVFRGAEDGAAALKVAFLRGPGLPTNGGWVIQFNGAPSCASGPSADGTCMSSPSFWCQAPGIEDYHSLWRHTAIRFSAPPGSLPSGGEGAIELFLDGVQLCGVSFKLRQELIPHWQSASLSGDGAVVEFCSEGSDAPVLHKGVRLFPTELLEEDLLQLSRDPENQECLDLGLAADNADYLSEFGQGCLDLAAVSSGGSEGVPGGCRLREALENCPISCIHETGPKCFDGIPPKPLEQAGLGAFERIMMWQDEALNATGSSAPSDVFSAHLEAANVAWIPESDTAWHMLFSTVENFPSGDLVYAKDLPDKGPGQHFWVPDHATPESDGWCPGTELDRDLFESICYAELAHDETVNKALSHGVQLQQLNIAYDFQSGKMMRLGRSASMYFWVRKTADEDSNASVTGFDSSGNICFHMTETGVSLFRHGIAESISQGAPEDDQIATLAGGSAHGSRAAGGEWTFFALSISARDGRVLFALDESIAELKLAGLSDGTWGCNSLDAVLNTGSTLLISPIQVSSVPLLPGSIQELYLAERNAFTHLLGPERTHIERAADYERYLRTFASPIVGIAPPVLLQTRKLRYAGTGDSDKCEITRSLSHQLQDAKQYICKHPYECSYDESIVAVPCDSGNQTLSNRFFGHTTKQFKGTDAFPDFAWSLDNEFVIRDSETLIPEFDYIDRDTSKILLLIPFFATQTKVASVLELEMDFGSPKIAAKATFKNVKILSPDELRSWRGWMIAALAVAVLLAVLAFPAAWEETKSLMRFLSKKTSRLRTSFLSKISRTPSDNSVFSFLNPSRYSQDTTQPDLLDVLMFLGLAIFLGVELGLRTDLNDRVQDDFAALAGKDWGDEGTVFDEKIEMFLAKIEDAEYYMSIESQMKMLGFAVLILLGLRIVVFMKFHPRLAAVARTFELIAAEMLNFLFSFGIIFFFLAFTAHVKFGNEFEVFSTLQKALMTQFVVLLAVDLPPFGSNILLTIYLASYVVLCALALLNFFLAIVVNGYTKVQEQALENKVVNSFFKDLVLGLRDTYLWNIKHRYSWPSKVAILKALAKEYPRLFENGYREATSYSEVVMTQDKFHRILAASSDVEEEMDDTTPQNNRWHWIRAAFKGRRVRPDMLHAGAYSLFKHYVKKHPCLVSRSLGQHNSNVSRRDTYDANIHKSDGLVIFKNGHRQA</sequence>
<keyword evidence="2 5" id="KW-0812">Transmembrane</keyword>
<dbReference type="PANTHER" id="PTHR10877:SF183">
    <property type="entry name" value="AT14535P-RELATED"/>
    <property type="match status" value="1"/>
</dbReference>
<feature type="transmembrane region" description="Helical" evidence="5">
    <location>
        <begin position="1488"/>
        <end position="1508"/>
    </location>
</feature>
<feature type="transmembrane region" description="Helical" evidence="5">
    <location>
        <begin position="1387"/>
        <end position="1407"/>
    </location>
</feature>
<comment type="subcellular location">
    <subcellularLocation>
        <location evidence="1">Membrane</location>
        <topology evidence="1">Multi-pass membrane protein</topology>
    </subcellularLocation>
</comment>
<dbReference type="InterPro" id="IPR051223">
    <property type="entry name" value="Polycystin"/>
</dbReference>
<keyword evidence="3 5" id="KW-1133">Transmembrane helix</keyword>
<gene>
    <name evidence="7" type="ORF">TSPGSL018_14653</name>
</gene>
<evidence type="ECO:0000256" key="4">
    <source>
        <dbReference type="ARBA" id="ARBA00023136"/>
    </source>
</evidence>
<accession>A0A061S7B0</accession>
<organism evidence="7">
    <name type="scientific">Tetraselmis sp. GSL018</name>
    <dbReference type="NCBI Taxonomy" id="582737"/>
    <lineage>
        <taxon>Eukaryota</taxon>
        <taxon>Viridiplantae</taxon>
        <taxon>Chlorophyta</taxon>
        <taxon>core chlorophytes</taxon>
        <taxon>Chlorodendrophyceae</taxon>
        <taxon>Chlorodendrales</taxon>
        <taxon>Chlorodendraceae</taxon>
        <taxon>Tetraselmis</taxon>
    </lineage>
</organism>
<feature type="transmembrane region" description="Helical" evidence="5">
    <location>
        <begin position="1460"/>
        <end position="1481"/>
    </location>
</feature>
<evidence type="ECO:0000256" key="3">
    <source>
        <dbReference type="ARBA" id="ARBA00022989"/>
    </source>
</evidence>
<feature type="transmembrane region" description="Helical" evidence="5">
    <location>
        <begin position="1315"/>
        <end position="1334"/>
    </location>
</feature>
<proteinExistence type="predicted"/>
<dbReference type="PANTHER" id="PTHR10877">
    <property type="entry name" value="POLYCYSTIN FAMILY MEMBER"/>
    <property type="match status" value="1"/>
</dbReference>
<evidence type="ECO:0000256" key="1">
    <source>
        <dbReference type="ARBA" id="ARBA00004141"/>
    </source>
</evidence>
<feature type="domain" description="Polycystin cation channel PKD1/PKD2" evidence="6">
    <location>
        <begin position="1386"/>
        <end position="1511"/>
    </location>
</feature>
<dbReference type="EMBL" id="GBEZ01006771">
    <property type="protein sequence ID" value="JAC78646.1"/>
    <property type="molecule type" value="Transcribed_RNA"/>
</dbReference>
<dbReference type="GO" id="GO:0016020">
    <property type="term" value="C:membrane"/>
    <property type="evidence" value="ECO:0007669"/>
    <property type="project" value="UniProtKB-SubCell"/>
</dbReference>
<dbReference type="InterPro" id="IPR013122">
    <property type="entry name" value="PKD1_2_channel"/>
</dbReference>
<protein>
    <recommendedName>
        <fullName evidence="6">Polycystin cation channel PKD1/PKD2 domain-containing protein</fullName>
    </recommendedName>
</protein>
<evidence type="ECO:0000256" key="5">
    <source>
        <dbReference type="SAM" id="Phobius"/>
    </source>
</evidence>